<proteinExistence type="predicted"/>
<feature type="domain" description="DUF4398" evidence="3">
    <location>
        <begin position="38"/>
        <end position="114"/>
    </location>
</feature>
<accession>A0ABT0A6U9</accession>
<sequence length="320" mass="34094">MNASFAQIRCSRQALRPLLLTALLAVLGGCASVPPPTAELTSAQQAVSRATDADADQYAPDVVATARSELALAQAAMAKGRQGDARTLALSAAAAAELAYAQSHAETVRQDYQQRRGEIATLRQQLQMDADTEAGIATSDGGVEAGDPAMRLQALDADPQLAGLAAFQRLQARQAVEALATVRGSQRANAMVLAARRVSVAELAARSELLQREVDRLDRTRSELLVEASRREAERARQEAERLRVQAQIQAEEAQRLRAEAEAAAIARQQAEEVIIDVGGEQAAKLKAARKREAELARQEAELMAAQKAVEAGKGDESGD</sequence>
<dbReference type="RefSeq" id="WP_243322471.1">
    <property type="nucleotide sequence ID" value="NZ_JALGCL010000005.1"/>
</dbReference>
<dbReference type="InterPro" id="IPR025511">
    <property type="entry name" value="DUF4398"/>
</dbReference>
<feature type="coiled-coil region" evidence="1">
    <location>
        <begin position="200"/>
        <end position="309"/>
    </location>
</feature>
<evidence type="ECO:0000313" key="4">
    <source>
        <dbReference type="EMBL" id="MCJ0826704.1"/>
    </source>
</evidence>
<evidence type="ECO:0000256" key="1">
    <source>
        <dbReference type="SAM" id="Coils"/>
    </source>
</evidence>
<dbReference type="EMBL" id="JALGCL010000005">
    <property type="protein sequence ID" value="MCJ0826704.1"/>
    <property type="molecule type" value="Genomic_DNA"/>
</dbReference>
<reference evidence="4 5" key="1">
    <citation type="submission" date="2022-03" db="EMBL/GenBank/DDBJ databases">
        <title>Luteimonas soily sp. nov., a novel bacterium isolated from the soil.</title>
        <authorList>
            <person name="Zhang X."/>
        </authorList>
    </citation>
    <scope>NUCLEOTIDE SEQUENCE [LARGE SCALE GENOMIC DNA]</scope>
    <source>
        <strain evidence="4 5">50</strain>
    </source>
</reference>
<keyword evidence="1" id="KW-0175">Coiled coil</keyword>
<organism evidence="4 5">
    <name type="scientific">Cognatiluteimonas sedimenti</name>
    <dbReference type="NCBI Taxonomy" id="2927791"/>
    <lineage>
        <taxon>Bacteria</taxon>
        <taxon>Pseudomonadati</taxon>
        <taxon>Pseudomonadota</taxon>
        <taxon>Gammaproteobacteria</taxon>
        <taxon>Lysobacterales</taxon>
        <taxon>Lysobacteraceae</taxon>
        <taxon>Cognatiluteimonas</taxon>
    </lineage>
</organism>
<feature type="signal peptide" evidence="2">
    <location>
        <begin position="1"/>
        <end position="38"/>
    </location>
</feature>
<name>A0ABT0A6U9_9GAMM</name>
<dbReference type="Pfam" id="PF14346">
    <property type="entry name" value="DUF4398"/>
    <property type="match status" value="1"/>
</dbReference>
<gene>
    <name evidence="4" type="ORF">MQC88_12200</name>
</gene>
<dbReference type="Proteomes" id="UP001165423">
    <property type="component" value="Unassembled WGS sequence"/>
</dbReference>
<evidence type="ECO:0000256" key="2">
    <source>
        <dbReference type="SAM" id="SignalP"/>
    </source>
</evidence>
<comment type="caution">
    <text evidence="4">The sequence shown here is derived from an EMBL/GenBank/DDBJ whole genome shotgun (WGS) entry which is preliminary data.</text>
</comment>
<evidence type="ECO:0000313" key="5">
    <source>
        <dbReference type="Proteomes" id="UP001165423"/>
    </source>
</evidence>
<feature type="chain" id="PRO_5047058986" evidence="2">
    <location>
        <begin position="39"/>
        <end position="320"/>
    </location>
</feature>
<dbReference type="Gene3D" id="1.20.1270.390">
    <property type="match status" value="1"/>
</dbReference>
<evidence type="ECO:0000259" key="3">
    <source>
        <dbReference type="Pfam" id="PF14346"/>
    </source>
</evidence>
<keyword evidence="2" id="KW-0732">Signal</keyword>
<keyword evidence="5" id="KW-1185">Reference proteome</keyword>
<protein>
    <submittedName>
        <fullName evidence="4">DUF4398 domain-containing protein</fullName>
    </submittedName>
</protein>